<dbReference type="GO" id="GO:0090575">
    <property type="term" value="C:RNA polymerase II transcription regulator complex"/>
    <property type="evidence" value="ECO:0007669"/>
    <property type="project" value="TreeGrafter"/>
</dbReference>
<dbReference type="PANTHER" id="PTHR13935:SF106">
    <property type="entry name" value="ACHAETE-SCUTE COMPLEX PROTEIN T5-RELATED"/>
    <property type="match status" value="1"/>
</dbReference>
<dbReference type="EMBL" id="BSYO01000034">
    <property type="protein sequence ID" value="GMH28157.1"/>
    <property type="molecule type" value="Genomic_DNA"/>
</dbReference>
<keyword evidence="9" id="KW-1185">Reference proteome</keyword>
<organism evidence="8 9">
    <name type="scientific">Nepenthes gracilis</name>
    <name type="common">Slender pitcher plant</name>
    <dbReference type="NCBI Taxonomy" id="150966"/>
    <lineage>
        <taxon>Eukaryota</taxon>
        <taxon>Viridiplantae</taxon>
        <taxon>Streptophyta</taxon>
        <taxon>Embryophyta</taxon>
        <taxon>Tracheophyta</taxon>
        <taxon>Spermatophyta</taxon>
        <taxon>Magnoliopsida</taxon>
        <taxon>eudicotyledons</taxon>
        <taxon>Gunneridae</taxon>
        <taxon>Pentapetalae</taxon>
        <taxon>Caryophyllales</taxon>
        <taxon>Nepenthaceae</taxon>
        <taxon>Nepenthes</taxon>
    </lineage>
</organism>
<dbReference type="Gene3D" id="4.10.280.10">
    <property type="entry name" value="Helix-loop-helix DNA-binding domain"/>
    <property type="match status" value="1"/>
</dbReference>
<dbReference type="Pfam" id="PF00010">
    <property type="entry name" value="HLH"/>
    <property type="match status" value="1"/>
</dbReference>
<name>A0AAD3TGE7_NEPGR</name>
<dbReference type="PANTHER" id="PTHR13935">
    <property type="entry name" value="ACHAETE-SCUTE TRANSCRIPTION FACTOR-RELATED"/>
    <property type="match status" value="1"/>
</dbReference>
<keyword evidence="2" id="KW-0805">Transcription regulation</keyword>
<dbReference type="SMART" id="SM00353">
    <property type="entry name" value="HLH"/>
    <property type="match status" value="1"/>
</dbReference>
<feature type="compositionally biased region" description="Basic and acidic residues" evidence="6">
    <location>
        <begin position="61"/>
        <end position="72"/>
    </location>
</feature>
<dbReference type="GO" id="GO:0046983">
    <property type="term" value="F:protein dimerization activity"/>
    <property type="evidence" value="ECO:0007669"/>
    <property type="project" value="InterPro"/>
</dbReference>
<comment type="caution">
    <text evidence="8">The sequence shown here is derived from an EMBL/GenBank/DDBJ whole genome shotgun (WGS) entry which is preliminary data.</text>
</comment>
<keyword evidence="3" id="KW-0238">DNA-binding</keyword>
<evidence type="ECO:0000313" key="8">
    <source>
        <dbReference type="EMBL" id="GMH28157.1"/>
    </source>
</evidence>
<reference evidence="8" key="1">
    <citation type="submission" date="2023-05" db="EMBL/GenBank/DDBJ databases">
        <title>Nepenthes gracilis genome sequencing.</title>
        <authorList>
            <person name="Fukushima K."/>
        </authorList>
    </citation>
    <scope>NUCLEOTIDE SEQUENCE</scope>
    <source>
        <strain evidence="8">SING2019-196</strain>
    </source>
</reference>
<evidence type="ECO:0000256" key="3">
    <source>
        <dbReference type="ARBA" id="ARBA00023125"/>
    </source>
</evidence>
<evidence type="ECO:0000256" key="4">
    <source>
        <dbReference type="ARBA" id="ARBA00023163"/>
    </source>
</evidence>
<accession>A0AAD3TGE7</accession>
<dbReference type="PROSITE" id="PS50888">
    <property type="entry name" value="BHLH"/>
    <property type="match status" value="1"/>
</dbReference>
<dbReference type="AlphaFoldDB" id="A0AAD3TGE7"/>
<proteinExistence type="predicted"/>
<dbReference type="InterPro" id="IPR015660">
    <property type="entry name" value="MASH1/Ascl1a-like"/>
</dbReference>
<evidence type="ECO:0000313" key="9">
    <source>
        <dbReference type="Proteomes" id="UP001279734"/>
    </source>
</evidence>
<dbReference type="InterPro" id="IPR011598">
    <property type="entry name" value="bHLH_dom"/>
</dbReference>
<feature type="region of interest" description="Disordered" evidence="6">
    <location>
        <begin position="43"/>
        <end position="72"/>
    </location>
</feature>
<feature type="domain" description="BHLH" evidence="7">
    <location>
        <begin position="69"/>
        <end position="121"/>
    </location>
</feature>
<protein>
    <recommendedName>
        <fullName evidence="7">BHLH domain-containing protein</fullName>
    </recommendedName>
</protein>
<evidence type="ECO:0000256" key="2">
    <source>
        <dbReference type="ARBA" id="ARBA00023015"/>
    </source>
</evidence>
<gene>
    <name evidence="8" type="ORF">Nepgr_030000</name>
</gene>
<dbReference type="SUPFAM" id="SSF47459">
    <property type="entry name" value="HLH, helix-loop-helix DNA-binding domain"/>
    <property type="match status" value="1"/>
</dbReference>
<keyword evidence="4" id="KW-0804">Transcription</keyword>
<feature type="compositionally biased region" description="Gly residues" evidence="6">
    <location>
        <begin position="46"/>
        <end position="55"/>
    </location>
</feature>
<dbReference type="InterPro" id="IPR036638">
    <property type="entry name" value="HLH_DNA-bd_sf"/>
</dbReference>
<evidence type="ECO:0000259" key="7">
    <source>
        <dbReference type="PROSITE" id="PS50888"/>
    </source>
</evidence>
<dbReference type="Proteomes" id="UP001279734">
    <property type="component" value="Unassembled WGS sequence"/>
</dbReference>
<dbReference type="CDD" id="cd18914">
    <property type="entry name" value="bHLH_AtORG2_like"/>
    <property type="match status" value="1"/>
</dbReference>
<dbReference type="GO" id="GO:0000981">
    <property type="term" value="F:DNA-binding transcription factor activity, RNA polymerase II-specific"/>
    <property type="evidence" value="ECO:0007669"/>
    <property type="project" value="TreeGrafter"/>
</dbReference>
<evidence type="ECO:0000256" key="5">
    <source>
        <dbReference type="ARBA" id="ARBA00023242"/>
    </source>
</evidence>
<dbReference type="GO" id="GO:0000977">
    <property type="term" value="F:RNA polymerase II transcription regulatory region sequence-specific DNA binding"/>
    <property type="evidence" value="ECO:0007669"/>
    <property type="project" value="TreeGrafter"/>
</dbReference>
<comment type="subcellular location">
    <subcellularLocation>
        <location evidence="1">Nucleus</location>
    </subcellularLocation>
</comment>
<evidence type="ECO:0000256" key="6">
    <source>
        <dbReference type="SAM" id="MobiDB-lite"/>
    </source>
</evidence>
<keyword evidence="5" id="KW-0539">Nucleus</keyword>
<evidence type="ECO:0000256" key="1">
    <source>
        <dbReference type="ARBA" id="ARBA00004123"/>
    </source>
</evidence>
<sequence>MFPLNQSGELSFQLPDAGDQKQQQDLVILEDIAQVRGIIPSKNTGKGFGGCGGSKSSGDSRNNHGDNNKKKMIHRDIERQRRQEMANLFSSLRSVLPLEYIKGKRSMCDNISAAVNYVNHLQSSIKELEHKRDELRSSRGHEEEGRSDSVSIHPCRGGLEIEISAGCREDGFALSRVLKAIDGGGAVHVVSCVSHKVNHRLFHKICCEVNDMESIDLAQLQRRLTDLVCPNAI</sequence>